<name>A0A2V5K9H0_9BACL</name>
<comment type="caution">
    <text evidence="1">The sequence shown here is derived from an EMBL/GenBank/DDBJ whole genome shotgun (WGS) entry which is preliminary data.</text>
</comment>
<dbReference type="Gene3D" id="3.40.109.10">
    <property type="entry name" value="NADH Oxidase"/>
    <property type="match status" value="1"/>
</dbReference>
<dbReference type="SUPFAM" id="SSF55469">
    <property type="entry name" value="FMN-dependent nitroreductase-like"/>
    <property type="match status" value="1"/>
</dbReference>
<sequence length="401" mass="45284">MKRRTRKRNMWTSLLLGVVALVFVAFAGLLIASGIFATPRYLEPWSRDYHRQFDDPRIRLAAHGLLAANGHNMQAWKVRLAPDDPNVFYLFVDSTRLTGEVDPYARQTLVSAGTFLEYVRVAGEKLGYMTAITLFPDGSYDEGRLAESMNVKPVAQVALTGAEPEDDPLYEFLFRPDTNRSPYEDKPLTDGQIDRLRRLTDDSELSLNVFQDQEHKKRLGTYAVEGAVTEAAVHRISLESAALFRANEYEKNKYRYGFSLEGQGLGGLMKHAMQGLMTAIPSINSEKATADLFVKSTRDAVEHTPAYAMIFTKGNTRAHQVKAGMLYSRLVLTAHRMGLAVQPPSQVLEEYAEMKPLYDGIHREYAPESGTIQLFVRIGEPTREARRTMRRDVMDIVENRP</sequence>
<dbReference type="PANTHER" id="PTHR43543:SF1">
    <property type="entry name" value="MALONIC SEMIALDEHYDE REDUCTASE RUTE-RELATED"/>
    <property type="match status" value="1"/>
</dbReference>
<keyword evidence="2" id="KW-1185">Reference proteome</keyword>
<accession>A0A2V5K9H0</accession>
<evidence type="ECO:0000313" key="2">
    <source>
        <dbReference type="Proteomes" id="UP000247476"/>
    </source>
</evidence>
<dbReference type="PANTHER" id="PTHR43543">
    <property type="entry name" value="MALONIC SEMIALDEHYDE REDUCTASE RUTE-RELATED"/>
    <property type="match status" value="1"/>
</dbReference>
<dbReference type="InterPro" id="IPR050461">
    <property type="entry name" value="Nitroreductase_HadB/RutE"/>
</dbReference>
<gene>
    <name evidence="1" type="ORF">DLM86_03765</name>
</gene>
<proteinExistence type="predicted"/>
<protein>
    <recommendedName>
        <fullName evidence="3">Nitroreductase domain-containing protein</fullName>
    </recommendedName>
</protein>
<dbReference type="GO" id="GO:0016491">
    <property type="term" value="F:oxidoreductase activity"/>
    <property type="evidence" value="ECO:0007669"/>
    <property type="project" value="InterPro"/>
</dbReference>
<dbReference type="EMBL" id="QJVJ01000002">
    <property type="protein sequence ID" value="PYI56121.1"/>
    <property type="molecule type" value="Genomic_DNA"/>
</dbReference>
<dbReference type="NCBIfam" id="NF047509">
    <property type="entry name" value="Rv3131_FMN_oxido"/>
    <property type="match status" value="1"/>
</dbReference>
<organism evidence="1 2">
    <name type="scientific">Paenibacillus flagellatus</name>
    <dbReference type="NCBI Taxonomy" id="2211139"/>
    <lineage>
        <taxon>Bacteria</taxon>
        <taxon>Bacillati</taxon>
        <taxon>Bacillota</taxon>
        <taxon>Bacilli</taxon>
        <taxon>Bacillales</taxon>
        <taxon>Paenibacillaceae</taxon>
        <taxon>Paenibacillus</taxon>
    </lineage>
</organism>
<evidence type="ECO:0000313" key="1">
    <source>
        <dbReference type="EMBL" id="PYI56121.1"/>
    </source>
</evidence>
<dbReference type="Proteomes" id="UP000247476">
    <property type="component" value="Unassembled WGS sequence"/>
</dbReference>
<evidence type="ECO:0008006" key="3">
    <source>
        <dbReference type="Google" id="ProtNLM"/>
    </source>
</evidence>
<dbReference type="AlphaFoldDB" id="A0A2V5K9H0"/>
<dbReference type="InterPro" id="IPR000415">
    <property type="entry name" value="Nitroreductase-like"/>
</dbReference>
<reference evidence="1 2" key="1">
    <citation type="submission" date="2018-05" db="EMBL/GenBank/DDBJ databases">
        <title>Paenibacillus flagellatus sp. nov., isolated from selenium mineral soil.</title>
        <authorList>
            <person name="Dai X."/>
        </authorList>
    </citation>
    <scope>NUCLEOTIDE SEQUENCE [LARGE SCALE GENOMIC DNA]</scope>
    <source>
        <strain evidence="1 2">DXL2</strain>
    </source>
</reference>
<dbReference type="OrthoDB" id="5149792at2"/>